<name>A0AA40EIX4_9PEZI</name>
<feature type="compositionally biased region" description="Polar residues" evidence="8">
    <location>
        <begin position="388"/>
        <end position="404"/>
    </location>
</feature>
<evidence type="ECO:0000313" key="10">
    <source>
        <dbReference type="Proteomes" id="UP001172155"/>
    </source>
</evidence>
<reference evidence="9" key="1">
    <citation type="submission" date="2023-06" db="EMBL/GenBank/DDBJ databases">
        <title>Genome-scale phylogeny and comparative genomics of the fungal order Sordariales.</title>
        <authorList>
            <consortium name="Lawrence Berkeley National Laboratory"/>
            <person name="Hensen N."/>
            <person name="Bonometti L."/>
            <person name="Westerberg I."/>
            <person name="Brannstrom I.O."/>
            <person name="Guillou S."/>
            <person name="Cros-Aarteil S."/>
            <person name="Calhoun S."/>
            <person name="Haridas S."/>
            <person name="Kuo A."/>
            <person name="Mondo S."/>
            <person name="Pangilinan J."/>
            <person name="Riley R."/>
            <person name="LaButti K."/>
            <person name="Andreopoulos B."/>
            <person name="Lipzen A."/>
            <person name="Chen C."/>
            <person name="Yanf M."/>
            <person name="Daum C."/>
            <person name="Ng V."/>
            <person name="Clum A."/>
            <person name="Steindorff A."/>
            <person name="Ohm R."/>
            <person name="Martin F."/>
            <person name="Silar P."/>
            <person name="Natvig D."/>
            <person name="Lalanne C."/>
            <person name="Gautier V."/>
            <person name="Ament-velasquez S.L."/>
            <person name="Kruys A."/>
            <person name="Hutchinson M.I."/>
            <person name="Powell A.J."/>
            <person name="Barry K."/>
            <person name="Miller A.N."/>
            <person name="Grigoriev I.V."/>
            <person name="Debuchy R."/>
            <person name="Gladieux P."/>
            <person name="Thoren M.H."/>
            <person name="Johannesson H."/>
        </authorList>
    </citation>
    <scope>NUCLEOTIDE SEQUENCE</scope>
    <source>
        <strain evidence="9">SMH3187-1</strain>
    </source>
</reference>
<dbReference type="AlphaFoldDB" id="A0AA40EIX4"/>
<keyword evidence="10" id="KW-1185">Reference proteome</keyword>
<proteinExistence type="inferred from homology"/>
<evidence type="ECO:0000256" key="2">
    <source>
        <dbReference type="ARBA" id="ARBA00005550"/>
    </source>
</evidence>
<evidence type="ECO:0000256" key="3">
    <source>
        <dbReference type="ARBA" id="ARBA00021353"/>
    </source>
</evidence>
<protein>
    <recommendedName>
        <fullName evidence="3 7">Defect at low temperature protein 1</fullName>
    </recommendedName>
</protein>
<evidence type="ECO:0000256" key="1">
    <source>
        <dbReference type="ARBA" id="ARBA00002489"/>
    </source>
</evidence>
<keyword evidence="5 7" id="KW-1133">Transmembrane helix</keyword>
<dbReference type="PANTHER" id="PTHR40021:SF1">
    <property type="entry name" value="DEFECT AT LOW TEMPERATURE PROTEIN 1"/>
    <property type="match status" value="1"/>
</dbReference>
<gene>
    <name evidence="7" type="primary">DLT1</name>
    <name evidence="9" type="ORF">B0T18DRAFT_482203</name>
</gene>
<sequence length="453" mass="48843">MSPTSLVFKIIYNFLYYFLYLVTLVLVLVTPFDLIKQAVDHGEDINILVIALNYLVTILVVVFIYATRLYLNRSVLAAIPRESLPTEKGEVPRDVRAMIGESLSRSAALAYEARPRLPAAAKPIAEEPAAEDNEKRQTWISRFRRGEKDEDFQDFAGGIEIPQHRPVWGDIEHPAWAPPTSPDMPSLHYEAVISELPHLIEAKALTLAPPDPYSDSDPPALDPAAVALLQRAESTGLREYLVDLTDLAVLAPLPATASFLAAYERARFSPHPLTNTQFRALMRLFADVLRNMHPLSAAALARGGPSSSMASSGDDIDDDAPLSSSESARSSGGASSYLAPPPPGPSSSRRPTTPAPPPPPRASSANTWQHASFRTAPTTPKSRHTAVTRGSLSSSEPDSFTQTRRPYPASEAGSTGGSEAGSVIRLAVDGDETDLPYVLRVGGAVDEGRVGYG</sequence>
<evidence type="ECO:0000256" key="6">
    <source>
        <dbReference type="ARBA" id="ARBA00023136"/>
    </source>
</evidence>
<dbReference type="GO" id="GO:0016020">
    <property type="term" value="C:membrane"/>
    <property type="evidence" value="ECO:0007669"/>
    <property type="project" value="UniProtKB-SubCell"/>
</dbReference>
<comment type="similarity">
    <text evidence="2 7">Belongs to the DLT1 family.</text>
</comment>
<dbReference type="InterPro" id="IPR038869">
    <property type="entry name" value="DLT1"/>
</dbReference>
<dbReference type="EMBL" id="JAUKUD010000006">
    <property type="protein sequence ID" value="KAK0740170.1"/>
    <property type="molecule type" value="Genomic_DNA"/>
</dbReference>
<keyword evidence="4 7" id="KW-0812">Transmembrane</keyword>
<comment type="subcellular location">
    <subcellularLocation>
        <location evidence="7">Membrane</location>
        <topology evidence="7">Multi-pass membrane protein</topology>
    </subcellularLocation>
</comment>
<evidence type="ECO:0000313" key="9">
    <source>
        <dbReference type="EMBL" id="KAK0740170.1"/>
    </source>
</evidence>
<dbReference type="Proteomes" id="UP001172155">
    <property type="component" value="Unassembled WGS sequence"/>
</dbReference>
<evidence type="ECO:0000256" key="8">
    <source>
        <dbReference type="SAM" id="MobiDB-lite"/>
    </source>
</evidence>
<dbReference type="PANTHER" id="PTHR40021">
    <property type="entry name" value="DEFECT AT LOW TEMPERATURE PROTEIN 1"/>
    <property type="match status" value="1"/>
</dbReference>
<feature type="region of interest" description="Disordered" evidence="8">
    <location>
        <begin position="300"/>
        <end position="425"/>
    </location>
</feature>
<keyword evidence="6 7" id="KW-0472">Membrane</keyword>
<feature type="transmembrane region" description="Helical" evidence="7">
    <location>
        <begin position="47"/>
        <end position="66"/>
    </location>
</feature>
<evidence type="ECO:0000256" key="7">
    <source>
        <dbReference type="RuleBase" id="RU367100"/>
    </source>
</evidence>
<feature type="transmembrane region" description="Helical" evidence="7">
    <location>
        <begin position="14"/>
        <end position="35"/>
    </location>
</feature>
<feature type="compositionally biased region" description="Low complexity" evidence="8">
    <location>
        <begin position="323"/>
        <end position="338"/>
    </location>
</feature>
<evidence type="ECO:0000256" key="4">
    <source>
        <dbReference type="ARBA" id="ARBA00022692"/>
    </source>
</evidence>
<comment type="caution">
    <text evidence="9">The sequence shown here is derived from an EMBL/GenBank/DDBJ whole genome shotgun (WGS) entry which is preliminary data.</text>
</comment>
<comment type="function">
    <text evidence="1 7">Required for growth under high-pressure and low-temperature conditions.</text>
</comment>
<evidence type="ECO:0000256" key="5">
    <source>
        <dbReference type="ARBA" id="ARBA00022989"/>
    </source>
</evidence>
<organism evidence="9 10">
    <name type="scientific">Schizothecium vesticola</name>
    <dbReference type="NCBI Taxonomy" id="314040"/>
    <lineage>
        <taxon>Eukaryota</taxon>
        <taxon>Fungi</taxon>
        <taxon>Dikarya</taxon>
        <taxon>Ascomycota</taxon>
        <taxon>Pezizomycotina</taxon>
        <taxon>Sordariomycetes</taxon>
        <taxon>Sordariomycetidae</taxon>
        <taxon>Sordariales</taxon>
        <taxon>Schizotheciaceae</taxon>
        <taxon>Schizothecium</taxon>
    </lineage>
</organism>
<feature type="compositionally biased region" description="Polar residues" evidence="8">
    <location>
        <begin position="366"/>
        <end position="380"/>
    </location>
</feature>
<accession>A0AA40EIX4</accession>